<dbReference type="InterPro" id="IPR036388">
    <property type="entry name" value="WH-like_DNA-bd_sf"/>
</dbReference>
<proteinExistence type="predicted"/>
<sequence length="65" mass="7174">MKEKIGIDAGSVWSVLSESGAKSLKELKKLAKLTEKDLYAALGWLAREGKLSFEDQEGETYVTLL</sequence>
<gene>
    <name evidence="1" type="ORF">EZS26_001995</name>
</gene>
<evidence type="ECO:0000313" key="1">
    <source>
        <dbReference type="EMBL" id="KAA6301832.1"/>
    </source>
</evidence>
<comment type="caution">
    <text evidence="1">The sequence shown here is derived from an EMBL/GenBank/DDBJ whole genome shotgun (WGS) entry which is preliminary data.</text>
</comment>
<name>A0A5M8P0C5_9BACT</name>
<dbReference type="EMBL" id="SNRX01000013">
    <property type="protein sequence ID" value="KAA6301832.1"/>
    <property type="molecule type" value="Genomic_DNA"/>
</dbReference>
<reference evidence="1 2" key="1">
    <citation type="submission" date="2019-03" db="EMBL/GenBank/DDBJ databases">
        <title>Single cell metagenomics reveals metabolic interactions within the superorganism composed of flagellate Streblomastix strix and complex community of Bacteroidetes bacteria on its surface.</title>
        <authorList>
            <person name="Treitli S.C."/>
            <person name="Kolisko M."/>
            <person name="Husnik F."/>
            <person name="Keeling P."/>
            <person name="Hampl V."/>
        </authorList>
    </citation>
    <scope>NUCLEOTIDE SEQUENCE [LARGE SCALE GENOMIC DNA]</scope>
    <source>
        <strain evidence="1">St1</strain>
    </source>
</reference>
<dbReference type="Gene3D" id="1.10.10.10">
    <property type="entry name" value="Winged helix-like DNA-binding domain superfamily/Winged helix DNA-binding domain"/>
    <property type="match status" value="1"/>
</dbReference>
<evidence type="ECO:0008006" key="3">
    <source>
        <dbReference type="Google" id="ProtNLM"/>
    </source>
</evidence>
<evidence type="ECO:0000313" key="2">
    <source>
        <dbReference type="Proteomes" id="UP000324575"/>
    </source>
</evidence>
<protein>
    <recommendedName>
        <fullName evidence="3">Winged helix-turn-helix domain-containing protein</fullName>
    </recommendedName>
</protein>
<dbReference type="Pfam" id="PF10771">
    <property type="entry name" value="DUF2582"/>
    <property type="match status" value="1"/>
</dbReference>
<organism evidence="1 2">
    <name type="scientific">Candidatus Ordinivivax streblomastigis</name>
    <dbReference type="NCBI Taxonomy" id="2540710"/>
    <lineage>
        <taxon>Bacteria</taxon>
        <taxon>Pseudomonadati</taxon>
        <taxon>Bacteroidota</taxon>
        <taxon>Bacteroidia</taxon>
        <taxon>Bacteroidales</taxon>
        <taxon>Candidatus Ordinivivax</taxon>
    </lineage>
</organism>
<dbReference type="InterPro" id="IPR019707">
    <property type="entry name" value="DUF2582"/>
</dbReference>
<dbReference type="Proteomes" id="UP000324575">
    <property type="component" value="Unassembled WGS sequence"/>
</dbReference>
<dbReference type="AlphaFoldDB" id="A0A5M8P0C5"/>
<accession>A0A5M8P0C5</accession>